<evidence type="ECO:0000313" key="3">
    <source>
        <dbReference type="Proteomes" id="UP000287352"/>
    </source>
</evidence>
<keyword evidence="1" id="KW-0812">Transmembrane</keyword>
<evidence type="ECO:0000256" key="1">
    <source>
        <dbReference type="SAM" id="Phobius"/>
    </source>
</evidence>
<protein>
    <submittedName>
        <fullName evidence="2">Uncharacterized protein</fullName>
    </submittedName>
</protein>
<name>A0A402A7P1_9CHLR</name>
<keyword evidence="1" id="KW-1133">Transmembrane helix</keyword>
<dbReference type="Proteomes" id="UP000287352">
    <property type="component" value="Unassembled WGS sequence"/>
</dbReference>
<evidence type="ECO:0000313" key="2">
    <source>
        <dbReference type="EMBL" id="GCE15187.1"/>
    </source>
</evidence>
<sequence length="354" mass="40009">MTDFFTQRSDFEREGSLDIPLSSLSFLEASTLLLYRTGVDLSGNDIPLASGFAVKMNFFTYLGAALMELALRGYVRMDEVKPLPNYARYNRVRSPSGPLLYLILTLVCISFLSICSVLVGLSFPAGIAGFLFAWLSLLILSLVYQEPARKGVQGWLIVMREPPVGDEMLDELLWRMQPVGNAMKVRDWLSFLTAQDEGKQWVRTMYDRIERQLQEQVCIQFMGRERAPFFGEVETLVLNRQNEQWCRLSNQLRLALLSGKPSDPYTTALLILLTIIPGTFQTPHQIRLPGQPTGRRMTGGIYQILSEPEEIEQARKSLRTLIDGDTVVADAIGPDLYDTLLHLALGIREGPKRR</sequence>
<accession>A0A402A7P1</accession>
<dbReference type="RefSeq" id="WP_126582681.1">
    <property type="nucleotide sequence ID" value="NZ_BIFR01000002.1"/>
</dbReference>
<dbReference type="GO" id="GO:0005737">
    <property type="term" value="C:cytoplasm"/>
    <property type="evidence" value="ECO:0007669"/>
    <property type="project" value="UniProtKB-ARBA"/>
</dbReference>
<dbReference type="Gene3D" id="1.10.3630.10">
    <property type="entry name" value="yeast vps74-n-term truncation variant domain like"/>
    <property type="match status" value="1"/>
</dbReference>
<feature type="transmembrane region" description="Helical" evidence="1">
    <location>
        <begin position="98"/>
        <end position="119"/>
    </location>
</feature>
<dbReference type="GO" id="GO:0070273">
    <property type="term" value="F:phosphatidylinositol-4-phosphate binding"/>
    <property type="evidence" value="ECO:0007669"/>
    <property type="project" value="InterPro"/>
</dbReference>
<feature type="transmembrane region" description="Helical" evidence="1">
    <location>
        <begin position="125"/>
        <end position="144"/>
    </location>
</feature>
<dbReference type="InterPro" id="IPR038261">
    <property type="entry name" value="GPP34-like_sf"/>
</dbReference>
<keyword evidence="3" id="KW-1185">Reference proteome</keyword>
<organism evidence="2 3">
    <name type="scientific">Tengunoibacter tsumagoiensis</name>
    <dbReference type="NCBI Taxonomy" id="2014871"/>
    <lineage>
        <taxon>Bacteria</taxon>
        <taxon>Bacillati</taxon>
        <taxon>Chloroflexota</taxon>
        <taxon>Ktedonobacteria</taxon>
        <taxon>Ktedonobacterales</taxon>
        <taxon>Dictyobacteraceae</taxon>
        <taxon>Tengunoibacter</taxon>
    </lineage>
</organism>
<comment type="caution">
    <text evidence="2">The sequence shown here is derived from an EMBL/GenBank/DDBJ whole genome shotgun (WGS) entry which is preliminary data.</text>
</comment>
<reference evidence="3" key="1">
    <citation type="submission" date="2018-12" db="EMBL/GenBank/DDBJ databases">
        <title>Tengunoibacter tsumagoiensis gen. nov., sp. nov., Dictyobacter kobayashii sp. nov., D. alpinus sp. nov., and D. joshuensis sp. nov. and description of Dictyobacteraceae fam. nov. within the order Ktedonobacterales isolated from Tengu-no-mugimeshi.</title>
        <authorList>
            <person name="Wang C.M."/>
            <person name="Zheng Y."/>
            <person name="Sakai Y."/>
            <person name="Toyoda A."/>
            <person name="Minakuchi Y."/>
            <person name="Abe K."/>
            <person name="Yokota A."/>
            <person name="Yabe S."/>
        </authorList>
    </citation>
    <scope>NUCLEOTIDE SEQUENCE [LARGE SCALE GENOMIC DNA]</scope>
    <source>
        <strain evidence="3">Uno3</strain>
    </source>
</reference>
<keyword evidence="1" id="KW-0472">Membrane</keyword>
<proteinExistence type="predicted"/>
<gene>
    <name evidence="2" type="ORF">KTT_50460</name>
</gene>
<dbReference type="EMBL" id="BIFR01000002">
    <property type="protein sequence ID" value="GCE15187.1"/>
    <property type="molecule type" value="Genomic_DNA"/>
</dbReference>
<dbReference type="AlphaFoldDB" id="A0A402A7P1"/>
<dbReference type="GO" id="GO:0012505">
    <property type="term" value="C:endomembrane system"/>
    <property type="evidence" value="ECO:0007669"/>
    <property type="project" value="UniProtKB-ARBA"/>
</dbReference>